<proteinExistence type="predicted"/>
<keyword evidence="2" id="KW-1185">Reference proteome</keyword>
<name>A0A4Y7KT99_PAPSO</name>
<accession>A0A4Y7KT99</accession>
<dbReference type="AlphaFoldDB" id="A0A4Y7KT99"/>
<gene>
    <name evidence="1" type="ORF">C5167_000688</name>
</gene>
<dbReference type="Gramene" id="RZC76573">
    <property type="protein sequence ID" value="RZC76573"/>
    <property type="gene ID" value="C5167_000688"/>
</dbReference>
<protein>
    <submittedName>
        <fullName evidence="1">Uncharacterized protein</fullName>
    </submittedName>
</protein>
<evidence type="ECO:0000313" key="1">
    <source>
        <dbReference type="EMBL" id="RZC76573.1"/>
    </source>
</evidence>
<evidence type="ECO:0000313" key="2">
    <source>
        <dbReference type="Proteomes" id="UP000316621"/>
    </source>
</evidence>
<dbReference type="EMBL" id="CM010723">
    <property type="protein sequence ID" value="RZC76573.1"/>
    <property type="molecule type" value="Genomic_DNA"/>
</dbReference>
<organism evidence="1 2">
    <name type="scientific">Papaver somniferum</name>
    <name type="common">Opium poppy</name>
    <dbReference type="NCBI Taxonomy" id="3469"/>
    <lineage>
        <taxon>Eukaryota</taxon>
        <taxon>Viridiplantae</taxon>
        <taxon>Streptophyta</taxon>
        <taxon>Embryophyta</taxon>
        <taxon>Tracheophyta</taxon>
        <taxon>Spermatophyta</taxon>
        <taxon>Magnoliopsida</taxon>
        <taxon>Ranunculales</taxon>
        <taxon>Papaveraceae</taxon>
        <taxon>Papaveroideae</taxon>
        <taxon>Papaver</taxon>
    </lineage>
</organism>
<reference evidence="1 2" key="1">
    <citation type="journal article" date="2018" name="Science">
        <title>The opium poppy genome and morphinan production.</title>
        <authorList>
            <person name="Guo L."/>
            <person name="Winzer T."/>
            <person name="Yang X."/>
            <person name="Li Y."/>
            <person name="Ning Z."/>
            <person name="He Z."/>
            <person name="Teodor R."/>
            <person name="Lu Y."/>
            <person name="Bowser T.A."/>
            <person name="Graham I.A."/>
            <person name="Ye K."/>
        </authorList>
    </citation>
    <scope>NUCLEOTIDE SEQUENCE [LARGE SCALE GENOMIC DNA]</scope>
    <source>
        <strain evidence="2">cv. HN1</strain>
        <tissue evidence="1">Leaves</tissue>
    </source>
</reference>
<dbReference type="Proteomes" id="UP000316621">
    <property type="component" value="Chromosome 9"/>
</dbReference>
<sequence length="221" mass="25467">MQVFLEDKIDASKWFKTVKNCQILLEANEQLPGQDGVFQFIIGDETYVIRTSPEEFSVTFGIPIPCIEDEGGIEDALLEPKSMTDYRLGRFYTKHKFIPPSRKDNDIRNPELKTKILELVKSKAHNQDLVTMMEFFLLSTVFVTTGDGGSINTKYIGFLESEDRVSWPHLIHKHIVESLKRESTEGCHLFLLVWLVEHSQLAPKCKMEYLRHLQKNGKGCF</sequence>